<accession>A0A0E9V8S2</accession>
<name>A0A0E9V8S2_ANGAN</name>
<organism evidence="1">
    <name type="scientific">Anguilla anguilla</name>
    <name type="common">European freshwater eel</name>
    <name type="synonym">Muraena anguilla</name>
    <dbReference type="NCBI Taxonomy" id="7936"/>
    <lineage>
        <taxon>Eukaryota</taxon>
        <taxon>Metazoa</taxon>
        <taxon>Chordata</taxon>
        <taxon>Craniata</taxon>
        <taxon>Vertebrata</taxon>
        <taxon>Euteleostomi</taxon>
        <taxon>Actinopterygii</taxon>
        <taxon>Neopterygii</taxon>
        <taxon>Teleostei</taxon>
        <taxon>Anguilliformes</taxon>
        <taxon>Anguillidae</taxon>
        <taxon>Anguilla</taxon>
    </lineage>
</organism>
<sequence>MMVQYSSSKCTNVGKNWTLLPLQIMTMAKENYKNFVFPGTN</sequence>
<protein>
    <submittedName>
        <fullName evidence="1">Uncharacterized protein</fullName>
    </submittedName>
</protein>
<dbReference type="EMBL" id="GBXM01034068">
    <property type="protein sequence ID" value="JAH74509.1"/>
    <property type="molecule type" value="Transcribed_RNA"/>
</dbReference>
<reference evidence="1" key="2">
    <citation type="journal article" date="2015" name="Fish Shellfish Immunol.">
        <title>Early steps in the European eel (Anguilla anguilla)-Vibrio vulnificus interaction in the gills: Role of the RtxA13 toxin.</title>
        <authorList>
            <person name="Callol A."/>
            <person name="Pajuelo D."/>
            <person name="Ebbesson L."/>
            <person name="Teles M."/>
            <person name="MacKenzie S."/>
            <person name="Amaro C."/>
        </authorList>
    </citation>
    <scope>NUCLEOTIDE SEQUENCE</scope>
</reference>
<proteinExistence type="predicted"/>
<evidence type="ECO:0000313" key="1">
    <source>
        <dbReference type="EMBL" id="JAH74509.1"/>
    </source>
</evidence>
<dbReference type="AlphaFoldDB" id="A0A0E9V8S2"/>
<reference evidence="1" key="1">
    <citation type="submission" date="2014-11" db="EMBL/GenBank/DDBJ databases">
        <authorList>
            <person name="Amaro Gonzalez C."/>
        </authorList>
    </citation>
    <scope>NUCLEOTIDE SEQUENCE</scope>
</reference>